<organism evidence="1">
    <name type="scientific">viral metagenome</name>
    <dbReference type="NCBI Taxonomy" id="1070528"/>
    <lineage>
        <taxon>unclassified sequences</taxon>
        <taxon>metagenomes</taxon>
        <taxon>organismal metagenomes</taxon>
    </lineage>
</organism>
<protein>
    <submittedName>
        <fullName evidence="1">Uncharacterized protein</fullName>
    </submittedName>
</protein>
<proteinExistence type="predicted"/>
<evidence type="ECO:0000313" key="1">
    <source>
        <dbReference type="EMBL" id="QHT11876.1"/>
    </source>
</evidence>
<accession>A0A6C0D4B1</accession>
<dbReference type="EMBL" id="MN739538">
    <property type="protein sequence ID" value="QHT11876.1"/>
    <property type="molecule type" value="Genomic_DNA"/>
</dbReference>
<dbReference type="AlphaFoldDB" id="A0A6C0D4B1"/>
<name>A0A6C0D4B1_9ZZZZ</name>
<reference evidence="1" key="1">
    <citation type="journal article" date="2020" name="Nature">
        <title>Giant virus diversity and host interactions through global metagenomics.</title>
        <authorList>
            <person name="Schulz F."/>
            <person name="Roux S."/>
            <person name="Paez-Espino D."/>
            <person name="Jungbluth S."/>
            <person name="Walsh D.A."/>
            <person name="Denef V.J."/>
            <person name="McMahon K.D."/>
            <person name="Konstantinidis K.T."/>
            <person name="Eloe-Fadrosh E.A."/>
            <person name="Kyrpides N.C."/>
            <person name="Woyke T."/>
        </authorList>
    </citation>
    <scope>NUCLEOTIDE SEQUENCE</scope>
    <source>
        <strain evidence="1">GVMAG-M-3300023174-124</strain>
    </source>
</reference>
<sequence>MNTLILCAIICILYSSGGILTIRIPFSKILKTAATNIPFDIEWPTHHLFVSYANNTNDTVKIHEYQDNSPYLTPYNLAMLFE</sequence>